<name>A0A840N9B9_9PSEU</name>
<evidence type="ECO:0000313" key="2">
    <source>
        <dbReference type="Proteomes" id="UP000580474"/>
    </source>
</evidence>
<protein>
    <submittedName>
        <fullName evidence="1">Uncharacterized protein</fullName>
    </submittedName>
</protein>
<accession>A0A840N9B9</accession>
<gene>
    <name evidence="1" type="ORF">BJ969_001648</name>
</gene>
<sequence length="105" mass="10574">MAADNETEQTTAPSPKAVATAKAFALAHGGSALAVVENIGQAGARLVLIGEDGALGDVLVTDVAAGEAVIEAVEQLTASEWDGETTAALQIGPAHRRKMAGPRAR</sequence>
<dbReference type="Proteomes" id="UP000580474">
    <property type="component" value="Unassembled WGS sequence"/>
</dbReference>
<evidence type="ECO:0000313" key="1">
    <source>
        <dbReference type="EMBL" id="MBB5068560.1"/>
    </source>
</evidence>
<keyword evidence="2" id="KW-1185">Reference proteome</keyword>
<dbReference type="EMBL" id="JACHIV010000001">
    <property type="protein sequence ID" value="MBB5068560.1"/>
    <property type="molecule type" value="Genomic_DNA"/>
</dbReference>
<reference evidence="1 2" key="1">
    <citation type="submission" date="2020-08" db="EMBL/GenBank/DDBJ databases">
        <title>Sequencing the genomes of 1000 actinobacteria strains.</title>
        <authorList>
            <person name="Klenk H.-P."/>
        </authorList>
    </citation>
    <scope>NUCLEOTIDE SEQUENCE [LARGE SCALE GENOMIC DNA]</scope>
    <source>
        <strain evidence="1 2">DSM 45582</strain>
    </source>
</reference>
<comment type="caution">
    <text evidence="1">The sequence shown here is derived from an EMBL/GenBank/DDBJ whole genome shotgun (WGS) entry which is preliminary data.</text>
</comment>
<organism evidence="1 2">
    <name type="scientific">Saccharopolyspora gloriosae</name>
    <dbReference type="NCBI Taxonomy" id="455344"/>
    <lineage>
        <taxon>Bacteria</taxon>
        <taxon>Bacillati</taxon>
        <taxon>Actinomycetota</taxon>
        <taxon>Actinomycetes</taxon>
        <taxon>Pseudonocardiales</taxon>
        <taxon>Pseudonocardiaceae</taxon>
        <taxon>Saccharopolyspora</taxon>
    </lineage>
</organism>
<dbReference type="AlphaFoldDB" id="A0A840N9B9"/>
<proteinExistence type="predicted"/>
<dbReference type="RefSeq" id="WP_184478229.1">
    <property type="nucleotide sequence ID" value="NZ_JACHIV010000001.1"/>
</dbReference>